<dbReference type="GeneID" id="31018863"/>
<evidence type="ECO:0000313" key="2">
    <source>
        <dbReference type="Proteomes" id="UP000183809"/>
    </source>
</evidence>
<evidence type="ECO:0000313" key="1">
    <source>
        <dbReference type="EMBL" id="OJD37547.1"/>
    </source>
</evidence>
<sequence>MPVHDKVPSTEKQIQELKKIFGDDSKSWVPDGFPNRFTTPEKWDPLIISRLWNLATRNLSCTELHDIMSDNMLEQYPQTSRRHQIDYEFGLAAVYRRLELKFAAYDEIMAIYGCGPWPRFAPSGSPLTWDAQLLQALAAVASRNGPESKDPMLNVHIPSAFYTRYAGAPIEMSVADVNVAEVCYHADGIKKNWNTRPVELRDWLPERSIQHLETPEEWPVQVLYWLWKLSTMTLPRHCNAIRDTFLARLRSRQRRDPSRALLDTDDVRYVFRILRPKLRAINELRASWGPSHNLWLPSDSTMQFPREPLCWDTGILYSLSLLAKKHAEGRWRRFLVGKMQDTINQLNRKDGLVTAGIIDLVAMNYGREKSAE</sequence>
<reference evidence="1 2" key="1">
    <citation type="submission" date="2016-10" db="EMBL/GenBank/DDBJ databases">
        <title>Proteomics and genomics reveal pathogen-plant mechanisms compatible with a hemibiotrophic lifestyle of Diplodia corticola.</title>
        <authorList>
            <person name="Fernandes I."/>
            <person name="De Jonge R."/>
            <person name="Van De Peer Y."/>
            <person name="Devreese B."/>
            <person name="Alves A."/>
            <person name="Esteves A.C."/>
        </authorList>
    </citation>
    <scope>NUCLEOTIDE SEQUENCE [LARGE SCALE GENOMIC DNA]</scope>
    <source>
        <strain evidence="1 2">CBS 112549</strain>
    </source>
</reference>
<protein>
    <submittedName>
        <fullName evidence="1">Uncharacterized protein</fullName>
    </submittedName>
</protein>
<organism evidence="1 2">
    <name type="scientific">Diplodia corticola</name>
    <dbReference type="NCBI Taxonomy" id="236234"/>
    <lineage>
        <taxon>Eukaryota</taxon>
        <taxon>Fungi</taxon>
        <taxon>Dikarya</taxon>
        <taxon>Ascomycota</taxon>
        <taxon>Pezizomycotina</taxon>
        <taxon>Dothideomycetes</taxon>
        <taxon>Dothideomycetes incertae sedis</taxon>
        <taxon>Botryosphaeriales</taxon>
        <taxon>Botryosphaeriaceae</taxon>
        <taxon>Diplodia</taxon>
    </lineage>
</organism>
<dbReference type="RefSeq" id="XP_020133686.1">
    <property type="nucleotide sequence ID" value="XM_020278602.1"/>
</dbReference>
<comment type="caution">
    <text evidence="1">The sequence shown here is derived from an EMBL/GenBank/DDBJ whole genome shotgun (WGS) entry which is preliminary data.</text>
</comment>
<dbReference type="AlphaFoldDB" id="A0A1J9RY17"/>
<dbReference type="Proteomes" id="UP000183809">
    <property type="component" value="Unassembled WGS sequence"/>
</dbReference>
<accession>A0A1J9RY17</accession>
<dbReference type="EMBL" id="MNUE01000007">
    <property type="protein sequence ID" value="OJD37547.1"/>
    <property type="molecule type" value="Genomic_DNA"/>
</dbReference>
<gene>
    <name evidence="1" type="ORF">BKCO1_7000155</name>
</gene>
<name>A0A1J9RY17_9PEZI</name>
<keyword evidence="2" id="KW-1185">Reference proteome</keyword>
<proteinExistence type="predicted"/>